<keyword evidence="1" id="KW-0175">Coiled coil</keyword>
<sequence>MNAEKPAMAKSAPTSTRNLLKGAFKRSWEKPAPPKKLLAEYVSLTPPQDYSNMLSSRVSVLLKSPVGRDFTLKTASGVLFSIHSVMLIGGPKMLEEYVFPGGATQAHPPTEVDLPSHHHPILIDRLVTFLYTSEYQFDPKGREAQELKRGNFDLYTATHVPADNPPSAAVTALVGIRRNMYSLLMFALAEELAYPALQTSAYDALVGSLLLRRHLPIDTLKELVEATFAPPGDPARICKDDAGVLQNMVVASVIAYEAKNWNEQSRKDWTESIQAPGYAPFWTAYNTALAENEDLLKEAQIAKETAARRAKAAADREAAMQLMGHGDSNGSPPPRKNRGIKKTRKKSAVRERKEKRDKARDANPSGPQKVFYFGSGAQPTTTGDPFAASKESKQAPAAVEPLDARHPRSVLRNFLAGGNFGFKGHAQHNLKAHGEYLLATPLGRDFALVTSVGVVFKVHAMMLLGGSKKLQDSIFPGDTSSSTPAASVDLPAAFHPILMDRVIEFIYTGTYADSEFPELRLIQNATSFPEDSEAVSFARPDLVGAKFHMHMCAVAEELEFPSLYALAHNKMADLVAGQFVLPFRLAELVGAAFAPRDSELRVCEDREGWMQKLLVTAVLVQEGRHWSQDHKQEFGRALVGDEYNVFWDMYEDVKADCVDLLEKASDTGGKRKSKGKGKSSSAPEGGVQKRTAAKKKLLEKRSAALVSGLERMGVAEDMEL</sequence>
<evidence type="ECO:0000313" key="5">
    <source>
        <dbReference type="Proteomes" id="UP000001055"/>
    </source>
</evidence>
<dbReference type="EMBL" id="CH445329">
    <property type="protein sequence ID" value="EAT88651.2"/>
    <property type="molecule type" value="Genomic_DNA"/>
</dbReference>
<evidence type="ECO:0000256" key="2">
    <source>
        <dbReference type="SAM" id="MobiDB-lite"/>
    </source>
</evidence>
<dbReference type="InterPro" id="IPR000210">
    <property type="entry name" value="BTB/POZ_dom"/>
</dbReference>
<feature type="compositionally biased region" description="Basic residues" evidence="2">
    <location>
        <begin position="335"/>
        <end position="347"/>
    </location>
</feature>
<dbReference type="InterPro" id="IPR011333">
    <property type="entry name" value="SKP1/BTB/POZ_sf"/>
</dbReference>
<dbReference type="AlphaFoldDB" id="Q0UXR8"/>
<feature type="compositionally biased region" description="Basic and acidic residues" evidence="2">
    <location>
        <begin position="348"/>
        <end position="361"/>
    </location>
</feature>
<evidence type="ECO:0000256" key="1">
    <source>
        <dbReference type="SAM" id="Coils"/>
    </source>
</evidence>
<dbReference type="KEGG" id="pno:SNOG_03446"/>
<protein>
    <recommendedName>
        <fullName evidence="3">BTB domain-containing protein</fullName>
    </recommendedName>
</protein>
<dbReference type="Gene3D" id="3.30.710.10">
    <property type="entry name" value="Potassium Channel Kv1.1, Chain A"/>
    <property type="match status" value="1"/>
</dbReference>
<dbReference type="VEuPathDB" id="FungiDB:JI435_034460"/>
<proteinExistence type="predicted"/>
<feature type="region of interest" description="Disordered" evidence="2">
    <location>
        <begin position="666"/>
        <end position="694"/>
    </location>
</feature>
<dbReference type="PROSITE" id="PS50097">
    <property type="entry name" value="BTB"/>
    <property type="match status" value="1"/>
</dbReference>
<feature type="coiled-coil region" evidence="1">
    <location>
        <begin position="285"/>
        <end position="316"/>
    </location>
</feature>
<evidence type="ECO:0000259" key="3">
    <source>
        <dbReference type="PROSITE" id="PS50097"/>
    </source>
</evidence>
<dbReference type="eggNOG" id="ENOG502R8D3">
    <property type="taxonomic scope" value="Eukaryota"/>
</dbReference>
<evidence type="ECO:0000313" key="4">
    <source>
        <dbReference type="EMBL" id="EAT88651.2"/>
    </source>
</evidence>
<dbReference type="Proteomes" id="UP000001055">
    <property type="component" value="Unassembled WGS sequence"/>
</dbReference>
<organism evidence="4 5">
    <name type="scientific">Phaeosphaeria nodorum (strain SN15 / ATCC MYA-4574 / FGSC 10173)</name>
    <name type="common">Glume blotch fungus</name>
    <name type="synonym">Parastagonospora nodorum</name>
    <dbReference type="NCBI Taxonomy" id="321614"/>
    <lineage>
        <taxon>Eukaryota</taxon>
        <taxon>Fungi</taxon>
        <taxon>Dikarya</taxon>
        <taxon>Ascomycota</taxon>
        <taxon>Pezizomycotina</taxon>
        <taxon>Dothideomycetes</taxon>
        <taxon>Pleosporomycetidae</taxon>
        <taxon>Pleosporales</taxon>
        <taxon>Pleosporineae</taxon>
        <taxon>Phaeosphaeriaceae</taxon>
        <taxon>Parastagonospora</taxon>
    </lineage>
</organism>
<gene>
    <name evidence="4" type="ORF">SNOG_03446</name>
</gene>
<feature type="region of interest" description="Disordered" evidence="2">
    <location>
        <begin position="322"/>
        <end position="388"/>
    </location>
</feature>
<dbReference type="HOGENOM" id="CLU_384064_0_0_1"/>
<name>Q0UXR8_PHANO</name>
<accession>Q0UXR8</accession>
<feature type="domain" description="BTB" evidence="3">
    <location>
        <begin position="444"/>
        <end position="515"/>
    </location>
</feature>
<dbReference type="GeneID" id="5970873"/>
<dbReference type="InParanoid" id="Q0UXR8"/>
<dbReference type="VEuPathDB" id="FungiDB:JI435_302610"/>
<dbReference type="RefSeq" id="XP_001794010.1">
    <property type="nucleotide sequence ID" value="XM_001793958.1"/>
</dbReference>
<reference evidence="5" key="1">
    <citation type="journal article" date="2007" name="Plant Cell">
        <title>Dothideomycete-plant interactions illuminated by genome sequencing and EST analysis of the wheat pathogen Stagonospora nodorum.</title>
        <authorList>
            <person name="Hane J.K."/>
            <person name="Lowe R.G."/>
            <person name="Solomon P.S."/>
            <person name="Tan K.C."/>
            <person name="Schoch C.L."/>
            <person name="Spatafora J.W."/>
            <person name="Crous P.W."/>
            <person name="Kodira C."/>
            <person name="Birren B.W."/>
            <person name="Galagan J.E."/>
            <person name="Torriani S.F."/>
            <person name="McDonald B.A."/>
            <person name="Oliver R.P."/>
        </authorList>
    </citation>
    <scope>NUCLEOTIDE SEQUENCE [LARGE SCALE GENOMIC DNA]</scope>
    <source>
        <strain evidence="5">SN15 / ATCC MYA-4574 / FGSC 10173</strain>
    </source>
</reference>